<protein>
    <recommendedName>
        <fullName evidence="4">KEN domain-containing protein</fullName>
    </recommendedName>
</protein>
<dbReference type="GO" id="GO:0004521">
    <property type="term" value="F:RNA endonuclease activity"/>
    <property type="evidence" value="ECO:0007669"/>
    <property type="project" value="InterPro"/>
</dbReference>
<dbReference type="SMART" id="SM00580">
    <property type="entry name" value="PUG"/>
    <property type="match status" value="1"/>
</dbReference>
<evidence type="ECO:0000256" key="2">
    <source>
        <dbReference type="ARBA" id="ARBA00022741"/>
    </source>
</evidence>
<dbReference type="PROSITE" id="PS51392">
    <property type="entry name" value="KEN"/>
    <property type="match status" value="1"/>
</dbReference>
<feature type="domain" description="KEN" evidence="4">
    <location>
        <begin position="24"/>
        <end position="156"/>
    </location>
</feature>
<keyword evidence="3" id="KW-0067">ATP-binding</keyword>
<keyword evidence="2" id="KW-0547">Nucleotide-binding</keyword>
<accession>A0A7S0VF09</accession>
<dbReference type="AlphaFoldDB" id="A0A7S0VF09"/>
<dbReference type="InterPro" id="IPR038357">
    <property type="entry name" value="KEN_sf"/>
</dbReference>
<dbReference type="Pfam" id="PF06479">
    <property type="entry name" value="Ribonuc_2-5A"/>
    <property type="match status" value="1"/>
</dbReference>
<dbReference type="GO" id="GO:0004674">
    <property type="term" value="F:protein serine/threonine kinase activity"/>
    <property type="evidence" value="ECO:0007669"/>
    <property type="project" value="InterPro"/>
</dbReference>
<dbReference type="PANTHER" id="PTHR13954">
    <property type="entry name" value="IRE1-RELATED"/>
    <property type="match status" value="1"/>
</dbReference>
<dbReference type="EMBL" id="HBFN01006741">
    <property type="protein sequence ID" value="CAD8785200.1"/>
    <property type="molecule type" value="Transcribed_RNA"/>
</dbReference>
<dbReference type="PANTHER" id="PTHR13954:SF6">
    <property type="entry name" value="NON-SPECIFIC SERINE_THREONINE PROTEIN KINASE"/>
    <property type="match status" value="1"/>
</dbReference>
<keyword evidence="1" id="KW-0732">Signal</keyword>
<dbReference type="InterPro" id="IPR045133">
    <property type="entry name" value="IRE1/2-like"/>
</dbReference>
<dbReference type="GO" id="GO:1990604">
    <property type="term" value="C:IRE1-TRAF2-ASK1 complex"/>
    <property type="evidence" value="ECO:0007669"/>
    <property type="project" value="TreeGrafter"/>
</dbReference>
<proteinExistence type="predicted"/>
<dbReference type="GO" id="GO:0051082">
    <property type="term" value="F:unfolded protein binding"/>
    <property type="evidence" value="ECO:0007669"/>
    <property type="project" value="TreeGrafter"/>
</dbReference>
<dbReference type="GO" id="GO:0006397">
    <property type="term" value="P:mRNA processing"/>
    <property type="evidence" value="ECO:0007669"/>
    <property type="project" value="InterPro"/>
</dbReference>
<dbReference type="Gene3D" id="1.20.1440.180">
    <property type="entry name" value="KEN domain"/>
    <property type="match status" value="1"/>
</dbReference>
<gene>
    <name evidence="5" type="ORF">HTEP1355_LOCUS3950</name>
</gene>
<dbReference type="GO" id="GO:0005524">
    <property type="term" value="F:ATP binding"/>
    <property type="evidence" value="ECO:0007669"/>
    <property type="project" value="UniProtKB-KW"/>
</dbReference>
<sequence>MVQGAAVKRPTAAQAHSHPFFWGKARRLQFLMDLSDAVEAREPEDALVQALERRAARVFGASWEPLIERELLEDLGARRKYDYGQLCHLLRAIRNKKSHYYDLGEGVRELLGPMPEGYLSYWASRFPHLLMEAHRALGEFGKRSALPHALAPYFAPDA</sequence>
<evidence type="ECO:0000313" key="5">
    <source>
        <dbReference type="EMBL" id="CAD8785200.1"/>
    </source>
</evidence>
<organism evidence="5">
    <name type="scientific">Hemiselmis tepida</name>
    <dbReference type="NCBI Taxonomy" id="464990"/>
    <lineage>
        <taxon>Eukaryota</taxon>
        <taxon>Cryptophyceae</taxon>
        <taxon>Cryptomonadales</taxon>
        <taxon>Hemiselmidaceae</taxon>
        <taxon>Hemiselmis</taxon>
    </lineage>
</organism>
<dbReference type="InterPro" id="IPR010513">
    <property type="entry name" value="KEN_dom"/>
</dbReference>
<evidence type="ECO:0000256" key="1">
    <source>
        <dbReference type="ARBA" id="ARBA00022729"/>
    </source>
</evidence>
<name>A0A7S0VF09_9CRYP</name>
<evidence type="ECO:0000259" key="4">
    <source>
        <dbReference type="PROSITE" id="PS51392"/>
    </source>
</evidence>
<reference evidence="5" key="1">
    <citation type="submission" date="2021-01" db="EMBL/GenBank/DDBJ databases">
        <authorList>
            <person name="Corre E."/>
            <person name="Pelletier E."/>
            <person name="Niang G."/>
            <person name="Scheremetjew M."/>
            <person name="Finn R."/>
            <person name="Kale V."/>
            <person name="Holt S."/>
            <person name="Cochrane G."/>
            <person name="Meng A."/>
            <person name="Brown T."/>
            <person name="Cohen L."/>
        </authorList>
    </citation>
    <scope>NUCLEOTIDE SEQUENCE</scope>
    <source>
        <strain evidence="5">CCMP443</strain>
    </source>
</reference>
<evidence type="ECO:0000256" key="3">
    <source>
        <dbReference type="ARBA" id="ARBA00022840"/>
    </source>
</evidence>
<dbReference type="GO" id="GO:0036498">
    <property type="term" value="P:IRE1-mediated unfolded protein response"/>
    <property type="evidence" value="ECO:0007669"/>
    <property type="project" value="TreeGrafter"/>
</dbReference>